<keyword evidence="2" id="KW-1185">Reference proteome</keyword>
<dbReference type="EMBL" id="AP017313">
    <property type="protein sequence ID" value="BAU52055.1"/>
    <property type="molecule type" value="Genomic_DNA"/>
</dbReference>
<gene>
    <name evidence="1" type="ORF">MgSA37_00205</name>
</gene>
<name>A0A110AZZ3_9SPHI</name>
<reference evidence="1 2" key="1">
    <citation type="submission" date="2015-12" db="EMBL/GenBank/DDBJ databases">
        <title>Genome sequence of Mucilaginibacter gotjawali.</title>
        <authorList>
            <person name="Lee J.S."/>
            <person name="Lee K.C."/>
            <person name="Kim K.K."/>
            <person name="Lee B.W."/>
        </authorList>
    </citation>
    <scope>NUCLEOTIDE SEQUENCE [LARGE SCALE GENOMIC DNA]</scope>
    <source>
        <strain evidence="1 2">SA3-7</strain>
    </source>
</reference>
<dbReference type="Proteomes" id="UP000218263">
    <property type="component" value="Chromosome"/>
</dbReference>
<dbReference type="AlphaFoldDB" id="A0A110AZZ3"/>
<dbReference type="Pfam" id="PF05258">
    <property type="entry name" value="DciA"/>
    <property type="match status" value="1"/>
</dbReference>
<dbReference type="PANTHER" id="PTHR36456:SF1">
    <property type="entry name" value="UPF0232 PROTEIN SCO3875"/>
    <property type="match status" value="1"/>
</dbReference>
<protein>
    <submittedName>
        <fullName evidence="1">Uncharacterized protein</fullName>
    </submittedName>
</protein>
<sequence>MRKANDKSLKEAIEQMMQVYKIKRKFDETGIIAHWPELVGKPVANRTKELFIHDKKLFLRLESSVVKNELMNMRTQIIQKINEEANSILVEEIIFL</sequence>
<proteinExistence type="predicted"/>
<dbReference type="RefSeq" id="WP_096349420.1">
    <property type="nucleotide sequence ID" value="NZ_AP017313.1"/>
</dbReference>
<evidence type="ECO:0000313" key="1">
    <source>
        <dbReference type="EMBL" id="BAU52055.1"/>
    </source>
</evidence>
<accession>A0A110AZZ3</accession>
<dbReference type="InterPro" id="IPR007922">
    <property type="entry name" value="DciA-like"/>
</dbReference>
<organism evidence="1 2">
    <name type="scientific">Mucilaginibacter gotjawali</name>
    <dbReference type="NCBI Taxonomy" id="1550579"/>
    <lineage>
        <taxon>Bacteria</taxon>
        <taxon>Pseudomonadati</taxon>
        <taxon>Bacteroidota</taxon>
        <taxon>Sphingobacteriia</taxon>
        <taxon>Sphingobacteriales</taxon>
        <taxon>Sphingobacteriaceae</taxon>
        <taxon>Mucilaginibacter</taxon>
    </lineage>
</organism>
<evidence type="ECO:0000313" key="2">
    <source>
        <dbReference type="Proteomes" id="UP000218263"/>
    </source>
</evidence>
<dbReference type="KEGG" id="mgot:MgSA37_00205"/>
<dbReference type="PANTHER" id="PTHR36456">
    <property type="entry name" value="UPF0232 PROTEIN SCO3875"/>
    <property type="match status" value="1"/>
</dbReference>
<dbReference type="OrthoDB" id="9796545at2"/>